<dbReference type="PANTHER" id="PTHR33434:SF3">
    <property type="entry name" value="DEGV DOMAIN-CONTAINING PROTEIN YITS"/>
    <property type="match status" value="1"/>
</dbReference>
<dbReference type="SUPFAM" id="SSF82549">
    <property type="entry name" value="DAK1/DegV-like"/>
    <property type="match status" value="1"/>
</dbReference>
<dbReference type="InterPro" id="IPR050270">
    <property type="entry name" value="DegV_domain_contain"/>
</dbReference>
<evidence type="ECO:0000313" key="3">
    <source>
        <dbReference type="EMBL" id="MCY9518499.1"/>
    </source>
</evidence>
<evidence type="ECO:0000313" key="4">
    <source>
        <dbReference type="Proteomes" id="UP001207626"/>
    </source>
</evidence>
<evidence type="ECO:0000256" key="2">
    <source>
        <dbReference type="ARBA" id="ARBA00023121"/>
    </source>
</evidence>
<dbReference type="PANTHER" id="PTHR33434">
    <property type="entry name" value="DEGV DOMAIN-CONTAINING PROTEIN DR_1986-RELATED"/>
    <property type="match status" value="1"/>
</dbReference>
<proteinExistence type="predicted"/>
<dbReference type="InterPro" id="IPR003797">
    <property type="entry name" value="DegV"/>
</dbReference>
<keyword evidence="4" id="KW-1185">Reference proteome</keyword>
<evidence type="ECO:0000256" key="1">
    <source>
        <dbReference type="ARBA" id="ARBA00003238"/>
    </source>
</evidence>
<sequence length="287" mass="31784">MTIHILADSAIDMPRAIAEQLGITVMPLVVTIESEQYEDGVTIMPKQMFDGMRNGRVYKTSQVPMEWFRETFEAIAKAGDEAIYIAFSSELSGTYASSRMMLEMVQEDYPSFACEIIDSKCASLGYGLVVHQAALWAREGLSRADIASQAERLAKQMEHVFTVDDLEYLYRGGRVSKSSAVIGGLLNIKPVLDVEDGKLIPIDKVRGRKKSIMRLADLLGDRANLEDKEQLIGIAHGDDEEALESLKHMIQDRFGMNNFMTSSIGCAIGAHSGPGTLALFFRNKSYN</sequence>
<reference evidence="3 4" key="1">
    <citation type="submission" date="2022-05" db="EMBL/GenBank/DDBJ databases">
        <title>Genome Sequencing of Bee-Associated Microbes.</title>
        <authorList>
            <person name="Dunlap C."/>
        </authorList>
    </citation>
    <scope>NUCLEOTIDE SEQUENCE [LARGE SCALE GENOMIC DNA]</scope>
    <source>
        <strain evidence="3 4">NRRL NRS-1438</strain>
    </source>
</reference>
<dbReference type="Gene3D" id="3.40.50.10440">
    <property type="entry name" value="Dihydroxyacetone kinase, domain 1"/>
    <property type="match status" value="1"/>
</dbReference>
<dbReference type="Gene3D" id="2.20.28.50">
    <property type="entry name" value="degv family protein"/>
    <property type="match status" value="1"/>
</dbReference>
<dbReference type="Proteomes" id="UP001207626">
    <property type="component" value="Unassembled WGS sequence"/>
</dbReference>
<dbReference type="Gene3D" id="3.30.1180.10">
    <property type="match status" value="1"/>
</dbReference>
<dbReference type="InterPro" id="IPR043168">
    <property type="entry name" value="DegV_C"/>
</dbReference>
<dbReference type="PROSITE" id="PS51482">
    <property type="entry name" value="DEGV"/>
    <property type="match status" value="1"/>
</dbReference>
<gene>
    <name evidence="3" type="ORF">M5X09_02275</name>
</gene>
<comment type="function">
    <text evidence="1">May bind long-chain fatty acids, such as palmitate, and may play a role in lipid transport or fatty acid metabolism.</text>
</comment>
<protein>
    <submittedName>
        <fullName evidence="3">DegV family protein</fullName>
    </submittedName>
</protein>
<dbReference type="EMBL" id="JAMDLW010000001">
    <property type="protein sequence ID" value="MCY9518499.1"/>
    <property type="molecule type" value="Genomic_DNA"/>
</dbReference>
<dbReference type="NCBIfam" id="TIGR00762">
    <property type="entry name" value="DegV"/>
    <property type="match status" value="1"/>
</dbReference>
<organism evidence="3 4">
    <name type="scientific">Paenibacillus apiarius</name>
    <dbReference type="NCBI Taxonomy" id="46240"/>
    <lineage>
        <taxon>Bacteria</taxon>
        <taxon>Bacillati</taxon>
        <taxon>Bacillota</taxon>
        <taxon>Bacilli</taxon>
        <taxon>Bacillales</taxon>
        <taxon>Paenibacillaceae</taxon>
        <taxon>Paenibacillus</taxon>
    </lineage>
</organism>
<accession>A0ABT4DMB6</accession>
<comment type="caution">
    <text evidence="3">The sequence shown here is derived from an EMBL/GenBank/DDBJ whole genome shotgun (WGS) entry which is preliminary data.</text>
</comment>
<dbReference type="Pfam" id="PF02645">
    <property type="entry name" value="DegV"/>
    <property type="match status" value="1"/>
</dbReference>
<dbReference type="RefSeq" id="WP_087432962.1">
    <property type="nucleotide sequence ID" value="NZ_JAMDLV010000038.1"/>
</dbReference>
<name>A0ABT4DMB6_9BACL</name>
<keyword evidence="2" id="KW-0446">Lipid-binding</keyword>